<evidence type="ECO:0000313" key="2">
    <source>
        <dbReference type="Proteomes" id="UP000255411"/>
    </source>
</evidence>
<dbReference type="GO" id="GO:0015031">
    <property type="term" value="P:protein transport"/>
    <property type="evidence" value="ECO:0007669"/>
    <property type="project" value="InterPro"/>
</dbReference>
<dbReference type="AlphaFoldDB" id="A0A345VMR8"/>
<gene>
    <name evidence="1" type="ORF">Sp14A_21360</name>
</gene>
<dbReference type="Pfam" id="PF16993">
    <property type="entry name" value="Asp1"/>
    <property type="match status" value="1"/>
</dbReference>
<dbReference type="InterPro" id="IPR022372">
    <property type="entry name" value="Accessory_SS_Asp1"/>
</dbReference>
<dbReference type="Proteomes" id="UP000255411">
    <property type="component" value="Chromosome"/>
</dbReference>
<dbReference type="RefSeq" id="WP_115130951.1">
    <property type="nucleotide sequence ID" value="NZ_CP022601.1"/>
</dbReference>
<evidence type="ECO:0008006" key="3">
    <source>
        <dbReference type="Google" id="ProtNLM"/>
    </source>
</evidence>
<sequence length="522" mass="61864">MYYFIPAWYESDRLFYQEPPLWFRVFNRVSFDDTVNQLKMFQSSQASSTLIQLSYNPNFRYFLHKQDLLLTQVWSFFDDIQNINNIETKMIHFKSLNWPKGVQFIYTPFKVLVRKGAELFAEIQFAENGNLLRIEFKEKHQNLKHYIFDDRGFLSSILYFREDIPFYQDYLNTKGIWQVREWLQNKDRPIEINPRSDRVFLKSIYSSWDELIQERLNEFRQYHINHEQDVVVIASDSRHNDLLLEIFEMEKKVFSFYGDRYPIEDSSALDCLVSQAEFLVVDRKQTEQLLVSYLKTLGQLQTKISRITPFDTRLRLGRSQMVKELIIYFLIDDLSDSELNAYLESILDLMSHNPLIVLKVVTYNAQYNLKQLEDAIIGKIKSNFVIEDFMEVAPSEAENQLEEDEELILKSIFFEKYNNENQIIMTLDTARLVIDLSKEPDIYTQIASISAGVPQINRIETDYVSHLKNGWIIKDEADLKTAITYYFDGLTNWNKSLVYAVQKMGDYTSGKLLKQWEALLDN</sequence>
<name>A0A345VMR8_9STRE</name>
<accession>A0A345VMR8</accession>
<protein>
    <recommendedName>
        <fullName evidence="3">Accessory Sec system protein Asp1</fullName>
    </recommendedName>
</protein>
<dbReference type="NCBIfam" id="TIGR03713">
    <property type="entry name" value="acc_sec_asp1"/>
    <property type="match status" value="1"/>
</dbReference>
<organism evidence="1 2">
    <name type="scientific">Streptococcus pluranimalium</name>
    <dbReference type="NCBI Taxonomy" id="82348"/>
    <lineage>
        <taxon>Bacteria</taxon>
        <taxon>Bacillati</taxon>
        <taxon>Bacillota</taxon>
        <taxon>Bacilli</taxon>
        <taxon>Lactobacillales</taxon>
        <taxon>Streptococcaceae</taxon>
        <taxon>Streptococcus</taxon>
    </lineage>
</organism>
<dbReference type="EMBL" id="CP022601">
    <property type="protein sequence ID" value="AXJ14020.1"/>
    <property type="molecule type" value="Genomic_DNA"/>
</dbReference>
<reference evidence="1 2" key="1">
    <citation type="submission" date="2017-07" db="EMBL/GenBank/DDBJ databases">
        <title>Streptococcus pluranimalium as cause of bovine abortion.</title>
        <authorList>
            <person name="Rodriguez Campos S."/>
            <person name="Gobeli Brawand S."/>
            <person name="Brodard I."/>
            <person name="Rychener L."/>
            <person name="Perreten V."/>
        </authorList>
    </citation>
    <scope>NUCLEOTIDE SEQUENCE [LARGE SCALE GENOMIC DNA]</scope>
    <source>
        <strain evidence="1 2">14A0014</strain>
    </source>
</reference>
<proteinExistence type="predicted"/>
<evidence type="ECO:0000313" key="1">
    <source>
        <dbReference type="EMBL" id="AXJ14020.1"/>
    </source>
</evidence>